<dbReference type="RefSeq" id="WP_002712963.1">
    <property type="nucleotide sequence ID" value="NZ_KB375281.1"/>
</dbReference>
<proteinExistence type="predicted"/>
<keyword evidence="4" id="KW-1185">Reference proteome</keyword>
<name>K8P8B3_9BRAD</name>
<gene>
    <name evidence="3" type="ORF">HMPREF9696_02097</name>
</gene>
<reference evidence="3 4" key="1">
    <citation type="submission" date="2012-04" db="EMBL/GenBank/DDBJ databases">
        <title>The Genome Sequence of Afipia clevelandensis ATCC 49720.</title>
        <authorList>
            <consortium name="The Broad Institute Genome Sequencing Platform"/>
            <person name="Earl A."/>
            <person name="Ward D."/>
            <person name="Feldgarden M."/>
            <person name="Gevers D."/>
            <person name="Huys G."/>
            <person name="Walker B."/>
            <person name="Young S.K."/>
            <person name="Zeng Q."/>
            <person name="Gargeya S."/>
            <person name="Fitzgerald M."/>
            <person name="Haas B."/>
            <person name="Abouelleil A."/>
            <person name="Alvarado L."/>
            <person name="Arachchi H.M."/>
            <person name="Berlin A."/>
            <person name="Chapman S.B."/>
            <person name="Goldberg J."/>
            <person name="Griggs A."/>
            <person name="Gujja S."/>
            <person name="Hansen M."/>
            <person name="Howarth C."/>
            <person name="Imamovic A."/>
            <person name="Larimer J."/>
            <person name="McCowen C."/>
            <person name="Montmayeur A."/>
            <person name="Murphy C."/>
            <person name="Neiman D."/>
            <person name="Pearson M."/>
            <person name="Priest M."/>
            <person name="Roberts A."/>
            <person name="Saif S."/>
            <person name="Shea T."/>
            <person name="Sisk P."/>
            <person name="Sykes S."/>
            <person name="Wortman J."/>
            <person name="Nusbaum C."/>
            <person name="Birren B."/>
        </authorList>
    </citation>
    <scope>NUCLEOTIDE SEQUENCE [LARGE SCALE GENOMIC DNA]</scope>
    <source>
        <strain evidence="3 4">ATCC 49720</strain>
    </source>
</reference>
<dbReference type="OrthoDB" id="9958571at2"/>
<keyword evidence="2" id="KW-0732">Signal</keyword>
<evidence type="ECO:0000313" key="4">
    <source>
        <dbReference type="Proteomes" id="UP000001095"/>
    </source>
</evidence>
<dbReference type="EMBL" id="AGWY01000008">
    <property type="protein sequence ID" value="EKS35885.1"/>
    <property type="molecule type" value="Genomic_DNA"/>
</dbReference>
<dbReference type="HOGENOM" id="CLU_2152959_0_0_5"/>
<feature type="signal peptide" evidence="2">
    <location>
        <begin position="1"/>
        <end position="22"/>
    </location>
</feature>
<evidence type="ECO:0000256" key="1">
    <source>
        <dbReference type="SAM" id="MobiDB-lite"/>
    </source>
</evidence>
<dbReference type="AlphaFoldDB" id="K8P8B3"/>
<organism evidence="3 4">
    <name type="scientific">Afipia clevelandensis ATCC 49720</name>
    <dbReference type="NCBI Taxonomy" id="883079"/>
    <lineage>
        <taxon>Bacteria</taxon>
        <taxon>Pseudomonadati</taxon>
        <taxon>Pseudomonadota</taxon>
        <taxon>Alphaproteobacteria</taxon>
        <taxon>Hyphomicrobiales</taxon>
        <taxon>Nitrobacteraceae</taxon>
        <taxon>Afipia</taxon>
    </lineage>
</organism>
<evidence type="ECO:0000313" key="3">
    <source>
        <dbReference type="EMBL" id="EKS35885.1"/>
    </source>
</evidence>
<protein>
    <submittedName>
        <fullName evidence="3">Uncharacterized protein</fullName>
    </submittedName>
</protein>
<evidence type="ECO:0000256" key="2">
    <source>
        <dbReference type="SAM" id="SignalP"/>
    </source>
</evidence>
<feature type="region of interest" description="Disordered" evidence="1">
    <location>
        <begin position="23"/>
        <end position="45"/>
    </location>
</feature>
<feature type="chain" id="PRO_5003921820" evidence="2">
    <location>
        <begin position="23"/>
        <end position="111"/>
    </location>
</feature>
<sequence>MVSRFIAFALTLLLLTPGSVLSQEAQRPSKPRAAKRAADPQQQAMERARRCQDAVNDAQTTAVGTSVLSSAVGFLPFGSAASSVAANVGATAAGEIARQKAAAAVQGNCGG</sequence>
<dbReference type="Proteomes" id="UP000001095">
    <property type="component" value="Unassembled WGS sequence"/>
</dbReference>
<dbReference type="PATRIC" id="fig|883079.3.peg.2128"/>
<comment type="caution">
    <text evidence="3">The sequence shown here is derived from an EMBL/GenBank/DDBJ whole genome shotgun (WGS) entry which is preliminary data.</text>
</comment>
<accession>K8P8B3</accession>